<evidence type="ECO:0000313" key="10">
    <source>
        <dbReference type="EMBL" id="MDR5653509.1"/>
    </source>
</evidence>
<keyword evidence="1" id="KW-0813">Transport</keyword>
<sequence length="318" mass="34222">MKAISCSTRSAGFSARGGGIIYVSHRLEELFEIADTYTVFRDGEFIETGPIAALTREELVALIVGHELHTHTHSERGADARPMLEVEGLSVRGKVRDVSLTVAPGEVVGLYGLMGAGRTEFLDAVYGIGPRDSGRVRMAGRDLPPGRPDLAIRNRIAMVTEDRKLSGLVLPAPIRHNISLSILGRISRFGVLRGRAEKALSADLGRRLRLKAASDQMPAAALSGGNQQKVVIARCLSSAPKLLICDEPTRGIDEGAKQEIYTIIDDFVAEGGAVLMASSEALELLQVCDRIAVFKKGALVRIIPRSAANQQNLLHEVS</sequence>
<dbReference type="Pfam" id="PF00005">
    <property type="entry name" value="ABC_tran"/>
    <property type="match status" value="1"/>
</dbReference>
<dbReference type="SMART" id="SM00382">
    <property type="entry name" value="AAA"/>
    <property type="match status" value="1"/>
</dbReference>
<keyword evidence="7" id="KW-1278">Translocase</keyword>
<protein>
    <submittedName>
        <fullName evidence="10">Sugar ABC transporter ATP-binding protein</fullName>
    </submittedName>
</protein>
<evidence type="ECO:0000256" key="6">
    <source>
        <dbReference type="ARBA" id="ARBA00022840"/>
    </source>
</evidence>
<dbReference type="EMBL" id="JAVKPH010000014">
    <property type="protein sequence ID" value="MDR5653509.1"/>
    <property type="molecule type" value="Genomic_DNA"/>
</dbReference>
<dbReference type="Gene3D" id="3.40.50.300">
    <property type="entry name" value="P-loop containing nucleotide triphosphate hydrolases"/>
    <property type="match status" value="2"/>
</dbReference>
<keyword evidence="3" id="KW-0762">Sugar transport</keyword>
<dbReference type="PANTHER" id="PTHR43790">
    <property type="entry name" value="CARBOHYDRATE TRANSPORT ATP-BINDING PROTEIN MG119-RELATED"/>
    <property type="match status" value="1"/>
</dbReference>
<keyword evidence="6 10" id="KW-0067">ATP-binding</keyword>
<dbReference type="InterPro" id="IPR003439">
    <property type="entry name" value="ABC_transporter-like_ATP-bd"/>
</dbReference>
<keyword evidence="5" id="KW-0547">Nucleotide-binding</keyword>
<keyword evidence="8" id="KW-0472">Membrane</keyword>
<dbReference type="PANTHER" id="PTHR43790:SF3">
    <property type="entry name" value="D-ALLOSE IMPORT ATP-BINDING PROTEIN ALSA-RELATED"/>
    <property type="match status" value="1"/>
</dbReference>
<gene>
    <name evidence="10" type="ORF">RGD00_12905</name>
</gene>
<dbReference type="CDD" id="cd03215">
    <property type="entry name" value="ABC_Carb_Monos_II"/>
    <property type="match status" value="1"/>
</dbReference>
<evidence type="ECO:0000256" key="8">
    <source>
        <dbReference type="ARBA" id="ARBA00023136"/>
    </source>
</evidence>
<keyword evidence="11" id="KW-1185">Reference proteome</keyword>
<dbReference type="InterPro" id="IPR050107">
    <property type="entry name" value="ABC_carbohydrate_import_ATPase"/>
</dbReference>
<dbReference type="RefSeq" id="WP_310457748.1">
    <property type="nucleotide sequence ID" value="NZ_JAVKPH010000014.1"/>
</dbReference>
<organism evidence="10 11">
    <name type="scientific">Ruixingdingia sedimenti</name>
    <dbReference type="NCBI Taxonomy" id="3073604"/>
    <lineage>
        <taxon>Bacteria</taxon>
        <taxon>Pseudomonadati</taxon>
        <taxon>Pseudomonadota</taxon>
        <taxon>Alphaproteobacteria</taxon>
        <taxon>Rhodobacterales</taxon>
        <taxon>Paracoccaceae</taxon>
        <taxon>Ruixingdingia</taxon>
    </lineage>
</organism>
<dbReference type="GO" id="GO:0005524">
    <property type="term" value="F:ATP binding"/>
    <property type="evidence" value="ECO:0007669"/>
    <property type="project" value="UniProtKB-KW"/>
</dbReference>
<evidence type="ECO:0000256" key="5">
    <source>
        <dbReference type="ARBA" id="ARBA00022741"/>
    </source>
</evidence>
<name>A0ABU1F9F2_9RHOB</name>
<keyword evidence="2" id="KW-1003">Cell membrane</keyword>
<keyword evidence="4" id="KW-0677">Repeat</keyword>
<dbReference type="Proteomes" id="UP001247754">
    <property type="component" value="Unassembled WGS sequence"/>
</dbReference>
<evidence type="ECO:0000256" key="7">
    <source>
        <dbReference type="ARBA" id="ARBA00022967"/>
    </source>
</evidence>
<evidence type="ECO:0000313" key="11">
    <source>
        <dbReference type="Proteomes" id="UP001247754"/>
    </source>
</evidence>
<dbReference type="PROSITE" id="PS50893">
    <property type="entry name" value="ABC_TRANSPORTER_2"/>
    <property type="match status" value="1"/>
</dbReference>
<dbReference type="SUPFAM" id="SSF52540">
    <property type="entry name" value="P-loop containing nucleoside triphosphate hydrolases"/>
    <property type="match status" value="2"/>
</dbReference>
<evidence type="ECO:0000256" key="4">
    <source>
        <dbReference type="ARBA" id="ARBA00022737"/>
    </source>
</evidence>
<dbReference type="InterPro" id="IPR017871">
    <property type="entry name" value="ABC_transporter-like_CS"/>
</dbReference>
<comment type="caution">
    <text evidence="10">The sequence shown here is derived from an EMBL/GenBank/DDBJ whole genome shotgun (WGS) entry which is preliminary data.</text>
</comment>
<feature type="domain" description="ABC transporter" evidence="9">
    <location>
        <begin position="78"/>
        <end position="315"/>
    </location>
</feature>
<evidence type="ECO:0000256" key="1">
    <source>
        <dbReference type="ARBA" id="ARBA00022448"/>
    </source>
</evidence>
<evidence type="ECO:0000259" key="9">
    <source>
        <dbReference type="PROSITE" id="PS50893"/>
    </source>
</evidence>
<proteinExistence type="predicted"/>
<accession>A0ABU1F9F2</accession>
<dbReference type="PROSITE" id="PS00211">
    <property type="entry name" value="ABC_TRANSPORTER_1"/>
    <property type="match status" value="1"/>
</dbReference>
<dbReference type="InterPro" id="IPR003593">
    <property type="entry name" value="AAA+_ATPase"/>
</dbReference>
<reference evidence="10 11" key="1">
    <citation type="submission" date="2023-09" db="EMBL/GenBank/DDBJ databases">
        <title>Xinfangfangia sedmenti sp. nov., isolated the sedment.</title>
        <authorList>
            <person name="Xu L."/>
        </authorList>
    </citation>
    <scope>NUCLEOTIDE SEQUENCE [LARGE SCALE GENOMIC DNA]</scope>
    <source>
        <strain evidence="10 11">LG-4</strain>
    </source>
</reference>
<dbReference type="InterPro" id="IPR027417">
    <property type="entry name" value="P-loop_NTPase"/>
</dbReference>
<evidence type="ECO:0000256" key="2">
    <source>
        <dbReference type="ARBA" id="ARBA00022475"/>
    </source>
</evidence>
<evidence type="ECO:0000256" key="3">
    <source>
        <dbReference type="ARBA" id="ARBA00022597"/>
    </source>
</evidence>